<feature type="domain" description="DUF4939" evidence="1">
    <location>
        <begin position="63"/>
        <end position="143"/>
    </location>
</feature>
<dbReference type="AlphaFoldDB" id="A0A3Q3JJ13"/>
<evidence type="ECO:0000259" key="1">
    <source>
        <dbReference type="Pfam" id="PF16297"/>
    </source>
</evidence>
<protein>
    <recommendedName>
        <fullName evidence="1">DUF4939 domain-containing protein</fullName>
    </recommendedName>
</protein>
<name>A0A3Q3JJ13_MONAL</name>
<evidence type="ECO:0000313" key="3">
    <source>
        <dbReference type="Proteomes" id="UP000261600"/>
    </source>
</evidence>
<reference evidence="2" key="1">
    <citation type="submission" date="2025-08" db="UniProtKB">
        <authorList>
            <consortium name="Ensembl"/>
        </authorList>
    </citation>
    <scope>IDENTIFICATION</scope>
</reference>
<proteinExistence type="predicted"/>
<dbReference type="Proteomes" id="UP000261600">
    <property type="component" value="Unplaced"/>
</dbReference>
<keyword evidence="3" id="KW-1185">Reference proteome</keyword>
<dbReference type="InterPro" id="IPR032549">
    <property type="entry name" value="DUF4939"/>
</dbReference>
<dbReference type="Ensembl" id="ENSMALT00000019835.1">
    <property type="protein sequence ID" value="ENSMALP00000019449.1"/>
    <property type="gene ID" value="ENSMALG00000013581.1"/>
</dbReference>
<evidence type="ECO:0000313" key="2">
    <source>
        <dbReference type="Ensembl" id="ENSMALP00000019449.1"/>
    </source>
</evidence>
<accession>A0A3Q3JJ13</accession>
<sequence>MDSVISDPSHLASKLGALQARIEQLEQCQCITLEQTHITTQQVYKLTDHLCRSTSETSPGAPRENHVPDPEPFSGELNTCLGFLVQCTMVLEQRSFTTDITRRAYIFNLLQGKALAWVEARLARSKSLSSDQFQEKLRTVFGHLDHAGNAAKRPRFPECG</sequence>
<dbReference type="STRING" id="43700.ENSMALP00000019449"/>
<organism evidence="2 3">
    <name type="scientific">Monopterus albus</name>
    <name type="common">Swamp eel</name>
    <dbReference type="NCBI Taxonomy" id="43700"/>
    <lineage>
        <taxon>Eukaryota</taxon>
        <taxon>Metazoa</taxon>
        <taxon>Chordata</taxon>
        <taxon>Craniata</taxon>
        <taxon>Vertebrata</taxon>
        <taxon>Euteleostomi</taxon>
        <taxon>Actinopterygii</taxon>
        <taxon>Neopterygii</taxon>
        <taxon>Teleostei</taxon>
        <taxon>Neoteleostei</taxon>
        <taxon>Acanthomorphata</taxon>
        <taxon>Anabantaria</taxon>
        <taxon>Synbranchiformes</taxon>
        <taxon>Synbranchidae</taxon>
        <taxon>Monopterus</taxon>
    </lineage>
</organism>
<reference evidence="2" key="2">
    <citation type="submission" date="2025-09" db="UniProtKB">
        <authorList>
            <consortium name="Ensembl"/>
        </authorList>
    </citation>
    <scope>IDENTIFICATION</scope>
</reference>
<dbReference type="Pfam" id="PF16297">
    <property type="entry name" value="DUF4939"/>
    <property type="match status" value="1"/>
</dbReference>